<dbReference type="OrthoDB" id="255603at2"/>
<feature type="domain" description="BD-FAE-like" evidence="3">
    <location>
        <begin position="34"/>
        <end position="219"/>
    </location>
</feature>
<comment type="caution">
    <text evidence="4">The sequence shown here is derived from an EMBL/GenBank/DDBJ whole genome shotgun (WGS) entry which is preliminary data.</text>
</comment>
<dbReference type="InterPro" id="IPR049492">
    <property type="entry name" value="BD-FAE-like_dom"/>
</dbReference>
<protein>
    <submittedName>
        <fullName evidence="4">Prolyl oligopeptidase family protein</fullName>
    </submittedName>
</protein>
<evidence type="ECO:0000259" key="3">
    <source>
        <dbReference type="Pfam" id="PF20434"/>
    </source>
</evidence>
<gene>
    <name evidence="4" type="ORF">FB474_3882</name>
</gene>
<dbReference type="PANTHER" id="PTHR48081:SF33">
    <property type="entry name" value="KYNURENINE FORMAMIDASE"/>
    <property type="match status" value="1"/>
</dbReference>
<dbReference type="SUPFAM" id="SSF53474">
    <property type="entry name" value="alpha/beta-Hydrolases"/>
    <property type="match status" value="1"/>
</dbReference>
<feature type="region of interest" description="Disordered" evidence="2">
    <location>
        <begin position="1"/>
        <end position="27"/>
    </location>
</feature>
<dbReference type="AlphaFoldDB" id="A0A542Z9S9"/>
<sequence>MPSVTNDPRAVLSRTAPPPARTEAYGPDPAQVYDVRLPSGTARDATVVVVHGGFWQPEFDRAHAASEAQAFADDGFHVAVLEYRRVGMPGGGWPGTAEDVAAAVAAVRADAGLPSPVVLVGHSAGGHLVAWAAGQPWAHGIAGVVSLAGCVDLALTARLHLGEDAAQSLMGGEPDAATDAAWAAADPARLSPAVPVVLLHGADDETVPVEVSRSYEQWMRQPAGAPREHAPVRLTVIPACEHFGLIDPGHPAFAEVRDAVRGLAGAR</sequence>
<dbReference type="PANTHER" id="PTHR48081">
    <property type="entry name" value="AB HYDROLASE SUPERFAMILY PROTEIN C4A8.06C"/>
    <property type="match status" value="1"/>
</dbReference>
<dbReference type="Proteomes" id="UP000319514">
    <property type="component" value="Unassembled WGS sequence"/>
</dbReference>
<evidence type="ECO:0000256" key="1">
    <source>
        <dbReference type="ARBA" id="ARBA00022801"/>
    </source>
</evidence>
<evidence type="ECO:0000256" key="2">
    <source>
        <dbReference type="SAM" id="MobiDB-lite"/>
    </source>
</evidence>
<dbReference type="GO" id="GO:0016787">
    <property type="term" value="F:hydrolase activity"/>
    <property type="evidence" value="ECO:0007669"/>
    <property type="project" value="UniProtKB-KW"/>
</dbReference>
<dbReference type="EMBL" id="VFOQ01000002">
    <property type="protein sequence ID" value="TQL57107.1"/>
    <property type="molecule type" value="Genomic_DNA"/>
</dbReference>
<evidence type="ECO:0000313" key="4">
    <source>
        <dbReference type="EMBL" id="TQL57107.1"/>
    </source>
</evidence>
<dbReference type="Pfam" id="PF20434">
    <property type="entry name" value="BD-FAE"/>
    <property type="match status" value="1"/>
</dbReference>
<keyword evidence="1" id="KW-0378">Hydrolase</keyword>
<dbReference type="InterPro" id="IPR029058">
    <property type="entry name" value="AB_hydrolase_fold"/>
</dbReference>
<dbReference type="InterPro" id="IPR050300">
    <property type="entry name" value="GDXG_lipolytic_enzyme"/>
</dbReference>
<evidence type="ECO:0000313" key="5">
    <source>
        <dbReference type="Proteomes" id="UP000319514"/>
    </source>
</evidence>
<dbReference type="Gene3D" id="3.40.50.1820">
    <property type="entry name" value="alpha/beta hydrolase"/>
    <property type="match status" value="1"/>
</dbReference>
<organism evidence="4 5">
    <name type="scientific">Oryzihumus leptocrescens</name>
    <dbReference type="NCBI Taxonomy" id="297536"/>
    <lineage>
        <taxon>Bacteria</taxon>
        <taxon>Bacillati</taxon>
        <taxon>Actinomycetota</taxon>
        <taxon>Actinomycetes</taxon>
        <taxon>Micrococcales</taxon>
        <taxon>Intrasporangiaceae</taxon>
        <taxon>Oryzihumus</taxon>
    </lineage>
</organism>
<accession>A0A542Z9S9</accession>
<keyword evidence="5" id="KW-1185">Reference proteome</keyword>
<proteinExistence type="predicted"/>
<reference evidence="4 5" key="1">
    <citation type="submission" date="2019-06" db="EMBL/GenBank/DDBJ databases">
        <title>Sequencing the genomes of 1000 actinobacteria strains.</title>
        <authorList>
            <person name="Klenk H.-P."/>
        </authorList>
    </citation>
    <scope>NUCLEOTIDE SEQUENCE [LARGE SCALE GENOMIC DNA]</scope>
    <source>
        <strain evidence="4 5">DSM 18082</strain>
    </source>
</reference>
<name>A0A542Z9S9_9MICO</name>